<evidence type="ECO:0000313" key="4">
    <source>
        <dbReference type="Proteomes" id="UP000504636"/>
    </source>
</evidence>
<reference evidence="5" key="2">
    <citation type="submission" date="2020-04" db="EMBL/GenBank/DDBJ databases">
        <authorList>
            <consortium name="NCBI Genome Project"/>
        </authorList>
    </citation>
    <scope>NUCLEOTIDE SEQUENCE</scope>
    <source>
        <strain evidence="5">CBS 304.34</strain>
    </source>
</reference>
<evidence type="ECO:0000256" key="2">
    <source>
        <dbReference type="SAM" id="Phobius"/>
    </source>
</evidence>
<dbReference type="GeneID" id="54465992"/>
<protein>
    <submittedName>
        <fullName evidence="3 5">Uncharacterized protein</fullName>
    </submittedName>
</protein>
<keyword evidence="2" id="KW-0472">Membrane</keyword>
<reference evidence="5" key="3">
    <citation type="submission" date="2025-04" db="UniProtKB">
        <authorList>
            <consortium name="RefSeq"/>
        </authorList>
    </citation>
    <scope>IDENTIFICATION</scope>
    <source>
        <strain evidence="5">CBS 304.34</strain>
    </source>
</reference>
<dbReference type="AlphaFoldDB" id="A0A6A6Z068"/>
<reference evidence="3 5" key="1">
    <citation type="journal article" date="2020" name="Stud. Mycol.">
        <title>101 Dothideomycetes genomes: a test case for predicting lifestyles and emergence of pathogens.</title>
        <authorList>
            <person name="Haridas S."/>
            <person name="Albert R."/>
            <person name="Binder M."/>
            <person name="Bloem J."/>
            <person name="Labutti K."/>
            <person name="Salamov A."/>
            <person name="Andreopoulos B."/>
            <person name="Baker S."/>
            <person name="Barry K."/>
            <person name="Bills G."/>
            <person name="Bluhm B."/>
            <person name="Cannon C."/>
            <person name="Castanera R."/>
            <person name="Culley D."/>
            <person name="Daum C."/>
            <person name="Ezra D."/>
            <person name="Gonzalez J."/>
            <person name="Henrissat B."/>
            <person name="Kuo A."/>
            <person name="Liang C."/>
            <person name="Lipzen A."/>
            <person name="Lutzoni F."/>
            <person name="Magnuson J."/>
            <person name="Mondo S."/>
            <person name="Nolan M."/>
            <person name="Ohm R."/>
            <person name="Pangilinan J."/>
            <person name="Park H.-J."/>
            <person name="Ramirez L."/>
            <person name="Alfaro M."/>
            <person name="Sun H."/>
            <person name="Tritt A."/>
            <person name="Yoshinaga Y."/>
            <person name="Zwiers L.-H."/>
            <person name="Turgeon B."/>
            <person name="Goodwin S."/>
            <person name="Spatafora J."/>
            <person name="Crous P."/>
            <person name="Grigoriev I."/>
        </authorList>
    </citation>
    <scope>NUCLEOTIDE SEQUENCE</scope>
    <source>
        <strain evidence="3 5">CBS 304.34</strain>
    </source>
</reference>
<sequence>MFDKFENESDFSQTRELDNINSLIQHIEKANPLVDIIEADFDNIPELSDMDDLLAEAKKQGVRLLKRLDDISLIDEEHEKSSKEAREQEAAEEASNREVTRETQQQEAAEDNQQSHATEEIEQEEAEGTEVQTRDLDQRLDEIQATLRRLSSATEEVSALANRVENAVAAIVAIFFVLLLAACWYL</sequence>
<gene>
    <name evidence="3 5" type="ORF">BDZ99DRAFT_516741</name>
</gene>
<accession>A0A6A6Z068</accession>
<dbReference type="EMBL" id="MU003695">
    <property type="protein sequence ID" value="KAF2814129.1"/>
    <property type="molecule type" value="Genomic_DNA"/>
</dbReference>
<dbReference type="OrthoDB" id="10670925at2759"/>
<keyword evidence="2" id="KW-1133">Transmembrane helix</keyword>
<dbReference type="RefSeq" id="XP_033581093.1">
    <property type="nucleotide sequence ID" value="XM_033725099.1"/>
</dbReference>
<keyword evidence="2" id="KW-0812">Transmembrane</keyword>
<evidence type="ECO:0000313" key="5">
    <source>
        <dbReference type="RefSeq" id="XP_033581093.1"/>
    </source>
</evidence>
<name>A0A6A6Z068_9PEZI</name>
<feature type="compositionally biased region" description="Polar residues" evidence="1">
    <location>
        <begin position="102"/>
        <end position="116"/>
    </location>
</feature>
<evidence type="ECO:0000313" key="3">
    <source>
        <dbReference type="EMBL" id="KAF2814129.1"/>
    </source>
</evidence>
<organism evidence="3">
    <name type="scientific">Mytilinidion resinicola</name>
    <dbReference type="NCBI Taxonomy" id="574789"/>
    <lineage>
        <taxon>Eukaryota</taxon>
        <taxon>Fungi</taxon>
        <taxon>Dikarya</taxon>
        <taxon>Ascomycota</taxon>
        <taxon>Pezizomycotina</taxon>
        <taxon>Dothideomycetes</taxon>
        <taxon>Pleosporomycetidae</taxon>
        <taxon>Mytilinidiales</taxon>
        <taxon>Mytilinidiaceae</taxon>
        <taxon>Mytilinidion</taxon>
    </lineage>
</organism>
<feature type="transmembrane region" description="Helical" evidence="2">
    <location>
        <begin position="167"/>
        <end position="185"/>
    </location>
</feature>
<evidence type="ECO:0000256" key="1">
    <source>
        <dbReference type="SAM" id="MobiDB-lite"/>
    </source>
</evidence>
<feature type="region of interest" description="Disordered" evidence="1">
    <location>
        <begin position="78"/>
        <end position="136"/>
    </location>
</feature>
<proteinExistence type="predicted"/>
<dbReference type="Proteomes" id="UP000504636">
    <property type="component" value="Unplaced"/>
</dbReference>
<feature type="compositionally biased region" description="Basic and acidic residues" evidence="1">
    <location>
        <begin position="78"/>
        <end position="101"/>
    </location>
</feature>
<keyword evidence="4" id="KW-1185">Reference proteome</keyword>